<proteinExistence type="predicted"/>
<name>A0A1V0S8R5_9VIRU</name>
<sequence length="182" mass="21755">MCTINITIMDNDIEEKIRLLKIYLDKTDDPNKINKLFDIYKENNIVPNKVEMVKEQPKEQPKKVLDKNSYKYVMFLKVLNKILVANEMNPINDIYDFKNMTRDHIIKDKEANNLFGWDKEIFKKGEGFDKAKCQWYLRKKNDNYIISFLKGACGEMELTFDCQYKRKVIKSRIINFVVYSIK</sequence>
<gene>
    <name evidence="1" type="ORF">Catovirus_1_150</name>
</gene>
<accession>A0A1V0S8R5</accession>
<evidence type="ECO:0000313" key="1">
    <source>
        <dbReference type="EMBL" id="ARF08100.1"/>
    </source>
</evidence>
<protein>
    <submittedName>
        <fullName evidence="1">Uncharacterized protein</fullName>
    </submittedName>
</protein>
<dbReference type="EMBL" id="KY684083">
    <property type="protein sequence ID" value="ARF08100.1"/>
    <property type="molecule type" value="Genomic_DNA"/>
</dbReference>
<reference evidence="1" key="1">
    <citation type="journal article" date="2017" name="Science">
        <title>Giant viruses with an expanded complement of translation system components.</title>
        <authorList>
            <person name="Schulz F."/>
            <person name="Yutin N."/>
            <person name="Ivanova N.N."/>
            <person name="Ortega D.R."/>
            <person name="Lee T.K."/>
            <person name="Vierheilig J."/>
            <person name="Daims H."/>
            <person name="Horn M."/>
            <person name="Wagner M."/>
            <person name="Jensen G.J."/>
            <person name="Kyrpides N.C."/>
            <person name="Koonin E.V."/>
            <person name="Woyke T."/>
        </authorList>
    </citation>
    <scope>NUCLEOTIDE SEQUENCE</scope>
    <source>
        <strain evidence="1">CTV1</strain>
    </source>
</reference>
<organism evidence="1">
    <name type="scientific">Catovirus CTV1</name>
    <dbReference type="NCBI Taxonomy" id="1977631"/>
    <lineage>
        <taxon>Viruses</taxon>
        <taxon>Varidnaviria</taxon>
        <taxon>Bamfordvirae</taxon>
        <taxon>Nucleocytoviricota</taxon>
        <taxon>Megaviricetes</taxon>
        <taxon>Imitervirales</taxon>
        <taxon>Mimiviridae</taxon>
        <taxon>Klosneuvirinae</taxon>
        <taxon>Catovirus</taxon>
    </lineage>
</organism>